<evidence type="ECO:0000259" key="9">
    <source>
        <dbReference type="PROSITE" id="PS51032"/>
    </source>
</evidence>
<dbReference type="GO" id="GO:0005634">
    <property type="term" value="C:nucleus"/>
    <property type="evidence" value="ECO:0007669"/>
    <property type="project" value="UniProtKB-SubCell"/>
</dbReference>
<evidence type="ECO:0000256" key="7">
    <source>
        <dbReference type="ARBA" id="ARBA00024343"/>
    </source>
</evidence>
<dbReference type="Pfam" id="PF00847">
    <property type="entry name" value="AP2"/>
    <property type="match status" value="1"/>
</dbReference>
<evidence type="ECO:0000256" key="3">
    <source>
        <dbReference type="ARBA" id="ARBA00023125"/>
    </source>
</evidence>
<dbReference type="AlphaFoldDB" id="A0A7J7DNT0"/>
<evidence type="ECO:0000256" key="8">
    <source>
        <dbReference type="SAM" id="MobiDB-lite"/>
    </source>
</evidence>
<evidence type="ECO:0000256" key="4">
    <source>
        <dbReference type="ARBA" id="ARBA00023159"/>
    </source>
</evidence>
<keyword evidence="6" id="KW-0539">Nucleus</keyword>
<evidence type="ECO:0000256" key="2">
    <source>
        <dbReference type="ARBA" id="ARBA00023015"/>
    </source>
</evidence>
<dbReference type="Proteomes" id="UP000593562">
    <property type="component" value="Unassembled WGS sequence"/>
</dbReference>
<dbReference type="PROSITE" id="PS51032">
    <property type="entry name" value="AP2_ERF"/>
    <property type="match status" value="1"/>
</dbReference>
<proteinExistence type="inferred from homology"/>
<evidence type="ECO:0000313" key="10">
    <source>
        <dbReference type="EMBL" id="KAF5748001.1"/>
    </source>
</evidence>
<dbReference type="PANTHER" id="PTHR31985:SF290">
    <property type="entry name" value="ETHYLENE-RESPONSIVE TRANSCRIPTION FACTOR ERF015"/>
    <property type="match status" value="1"/>
</dbReference>
<protein>
    <submittedName>
        <fullName evidence="10">Ethylene-responsive transcription factor ERF</fullName>
    </submittedName>
</protein>
<gene>
    <name evidence="10" type="ORF">HS088_TW05G00732</name>
</gene>
<comment type="similarity">
    <text evidence="7">Belongs to the AP2/ERF transcription factor family. ERF subfamily.</text>
</comment>
<dbReference type="PANTHER" id="PTHR31985">
    <property type="entry name" value="ETHYLENE-RESPONSIVE TRANSCRIPTION FACTOR ERF042-RELATED"/>
    <property type="match status" value="1"/>
</dbReference>
<dbReference type="InParanoid" id="A0A7J7DNT0"/>
<comment type="subcellular location">
    <subcellularLocation>
        <location evidence="1">Nucleus</location>
    </subcellularLocation>
</comment>
<dbReference type="GO" id="GO:0003700">
    <property type="term" value="F:DNA-binding transcription factor activity"/>
    <property type="evidence" value="ECO:0007669"/>
    <property type="project" value="InterPro"/>
</dbReference>
<dbReference type="SMART" id="SM00380">
    <property type="entry name" value="AP2"/>
    <property type="match status" value="1"/>
</dbReference>
<keyword evidence="4" id="KW-0010">Activator</keyword>
<evidence type="ECO:0000256" key="1">
    <source>
        <dbReference type="ARBA" id="ARBA00004123"/>
    </source>
</evidence>
<dbReference type="InterPro" id="IPR036955">
    <property type="entry name" value="AP2/ERF_dom_sf"/>
</dbReference>
<dbReference type="InterPro" id="IPR001471">
    <property type="entry name" value="AP2/ERF_dom"/>
</dbReference>
<accession>A0A7J7DNT0</accession>
<keyword evidence="2" id="KW-0805">Transcription regulation</keyword>
<keyword evidence="11" id="KW-1185">Reference proteome</keyword>
<sequence>MDRVPISPPASSSKDVRRGRPPGRYRGVRRREWGKWVSEIRVPKTGKRIWLGSYDVPEKAARAYDAARYCIHGECGPFNFPTERRPTLPEGFMHFFSKTEVKAIASDFALAHEAGSESDPIPASVNLNVPSATGSADKIDQSASLTGSDNGFFENLELDDFLMFDFEWLSDLS</sequence>
<keyword evidence="3" id="KW-0238">DNA-binding</keyword>
<organism evidence="10 11">
    <name type="scientific">Tripterygium wilfordii</name>
    <name type="common">Thunder God vine</name>
    <dbReference type="NCBI Taxonomy" id="458696"/>
    <lineage>
        <taxon>Eukaryota</taxon>
        <taxon>Viridiplantae</taxon>
        <taxon>Streptophyta</taxon>
        <taxon>Embryophyta</taxon>
        <taxon>Tracheophyta</taxon>
        <taxon>Spermatophyta</taxon>
        <taxon>Magnoliopsida</taxon>
        <taxon>eudicotyledons</taxon>
        <taxon>Gunneridae</taxon>
        <taxon>Pentapetalae</taxon>
        <taxon>rosids</taxon>
        <taxon>fabids</taxon>
        <taxon>Celastrales</taxon>
        <taxon>Celastraceae</taxon>
        <taxon>Tripterygium</taxon>
    </lineage>
</organism>
<dbReference type="FunFam" id="3.30.730.10:FF:000001">
    <property type="entry name" value="Ethylene-responsive transcription factor 2"/>
    <property type="match status" value="1"/>
</dbReference>
<dbReference type="InterPro" id="IPR016177">
    <property type="entry name" value="DNA-bd_dom_sf"/>
</dbReference>
<reference evidence="10 11" key="1">
    <citation type="journal article" date="2020" name="Nat. Commun.">
        <title>Genome of Tripterygium wilfordii and identification of cytochrome P450 involved in triptolide biosynthesis.</title>
        <authorList>
            <person name="Tu L."/>
            <person name="Su P."/>
            <person name="Zhang Z."/>
            <person name="Gao L."/>
            <person name="Wang J."/>
            <person name="Hu T."/>
            <person name="Zhou J."/>
            <person name="Zhang Y."/>
            <person name="Zhao Y."/>
            <person name="Liu Y."/>
            <person name="Song Y."/>
            <person name="Tong Y."/>
            <person name="Lu Y."/>
            <person name="Yang J."/>
            <person name="Xu C."/>
            <person name="Jia M."/>
            <person name="Peters R.J."/>
            <person name="Huang L."/>
            <person name="Gao W."/>
        </authorList>
    </citation>
    <scope>NUCLEOTIDE SEQUENCE [LARGE SCALE GENOMIC DNA]</scope>
    <source>
        <strain evidence="11">cv. XIE 37</strain>
        <tissue evidence="10">Leaf</tissue>
    </source>
</reference>
<comment type="caution">
    <text evidence="10">The sequence shown here is derived from an EMBL/GenBank/DDBJ whole genome shotgun (WGS) entry which is preliminary data.</text>
</comment>
<evidence type="ECO:0000313" key="11">
    <source>
        <dbReference type="Proteomes" id="UP000593562"/>
    </source>
</evidence>
<dbReference type="GO" id="GO:0003677">
    <property type="term" value="F:DNA binding"/>
    <property type="evidence" value="ECO:0007669"/>
    <property type="project" value="UniProtKB-KW"/>
</dbReference>
<dbReference type="PRINTS" id="PR00367">
    <property type="entry name" value="ETHRSPELEMNT"/>
</dbReference>
<evidence type="ECO:0000256" key="5">
    <source>
        <dbReference type="ARBA" id="ARBA00023163"/>
    </source>
</evidence>
<dbReference type="Gene3D" id="3.30.730.10">
    <property type="entry name" value="AP2/ERF domain"/>
    <property type="match status" value="1"/>
</dbReference>
<evidence type="ECO:0000256" key="6">
    <source>
        <dbReference type="ARBA" id="ARBA00023242"/>
    </source>
</evidence>
<dbReference type="FunCoup" id="A0A7J7DNT0">
    <property type="interactions" value="3"/>
</dbReference>
<feature type="domain" description="AP2/ERF" evidence="9">
    <location>
        <begin position="24"/>
        <end position="81"/>
    </location>
</feature>
<dbReference type="InterPro" id="IPR051032">
    <property type="entry name" value="AP2/ERF_TF_ERF_subfamily"/>
</dbReference>
<name>A0A7J7DNT0_TRIWF</name>
<keyword evidence="5" id="KW-0804">Transcription</keyword>
<feature type="region of interest" description="Disordered" evidence="8">
    <location>
        <begin position="1"/>
        <end position="24"/>
    </location>
</feature>
<dbReference type="EMBL" id="JAAARO010000005">
    <property type="protein sequence ID" value="KAF5748001.1"/>
    <property type="molecule type" value="Genomic_DNA"/>
</dbReference>
<dbReference type="CDD" id="cd00018">
    <property type="entry name" value="AP2"/>
    <property type="match status" value="1"/>
</dbReference>
<dbReference type="SUPFAM" id="SSF54171">
    <property type="entry name" value="DNA-binding domain"/>
    <property type="match status" value="1"/>
</dbReference>